<dbReference type="Proteomes" id="UP000292478">
    <property type="component" value="Unassembled WGS sequence"/>
</dbReference>
<sequence>MRRNHGFSRVLGVIVAGCLLVSGFIASPANAAEDIKKSVQSQKIMDERPAALDENTPSTFSERSNEPVSSVTGVTLGDGYKARTDYISIDQRNTKRDALNAVIKWRKDALNDARIKFKYDGSWKTVPEYLKAVGISQQEYLSPKWSNALERIAIQRALEAYTWADGHTRPDDDWCFGASYKGLTSNAEVLAWGTRNISDAVDLWASEKSDYINEVNGHGSGVTGHYTTLTDPDYGSYGFAGGFSDSSAYSGEAVSRGYASGYSDETPTNLNGYGRFEISVSQRHINEGMTWKGLHWNSSSALEPGKSDEAVVRLSYGANRYNLLGGTWSSSNTAVATVTEGNIKTLKRGNTVIKVNAGGRLAQGNVRVAPAMQRIFGATRYDTMSQVVQKEGLKQGQTVIVASGTNYPDALASSSLAGALDATIVLTDPQSLSAQASERIAAIKPSRIIIAGGPAAVSQNVEQQLKQYSSNVRRYYGETRYDTSLALYKAGERLGAKWGAIALLMTGDNYADALSISSYAYMSHMPIFLCSSTKGFTDGEIKEIKKMKKMWVIGGEQAVPQRFIERQIAGGMDERIAGSTRYETSINVADRFAGDYDGFLRMNNVVFTTGMNFPDALAAGPFAGRNKAVLLLADPNGSTANFVKQYVKQHGNVDNAYIVGGENAVSRNTANGLADALDMLRP</sequence>
<feature type="signal peptide" evidence="2">
    <location>
        <begin position="1"/>
        <end position="31"/>
    </location>
</feature>
<reference evidence="6 7" key="1">
    <citation type="journal article" date="2018" name="Sci. Rep.">
        <title>Genomic diversity and distribution of Bifidobacterium longum subsp. longum across the human lifespan.</title>
        <authorList>
            <person name="Odamaki T."/>
            <person name="Bottacini F."/>
            <person name="Kato K."/>
            <person name="Mitsuyama E."/>
            <person name="Yoshida K."/>
            <person name="Horigome A."/>
            <person name="Xiao J.Z."/>
            <person name="van Sinderen D."/>
        </authorList>
    </citation>
    <scope>NUCLEOTIDE SEQUENCE [LARGE SCALE GENOMIC DNA]</scope>
    <source>
        <strain evidence="4 6">MCC10113</strain>
        <strain evidence="5 7">MCC10116</strain>
    </source>
</reference>
<evidence type="ECO:0000313" key="4">
    <source>
        <dbReference type="EMBL" id="TCF56256.1"/>
    </source>
</evidence>
<dbReference type="Gene3D" id="3.40.33.10">
    <property type="entry name" value="CAP"/>
    <property type="match status" value="1"/>
</dbReference>
<protein>
    <recommendedName>
        <fullName evidence="3">SCP domain-containing protein</fullName>
    </recommendedName>
</protein>
<dbReference type="Gene3D" id="2.60.40.1080">
    <property type="match status" value="1"/>
</dbReference>
<dbReference type="PANTHER" id="PTHR30032:SF8">
    <property type="entry name" value="GERMINATION-SPECIFIC N-ACETYLMURAMOYL-L-ALANINE AMIDASE"/>
    <property type="match status" value="1"/>
</dbReference>
<dbReference type="SUPFAM" id="SSF55797">
    <property type="entry name" value="PR-1-like"/>
    <property type="match status" value="1"/>
</dbReference>
<proteinExistence type="predicted"/>
<feature type="chain" id="PRO_5042718517" description="SCP domain-containing protein" evidence="2">
    <location>
        <begin position="32"/>
        <end position="682"/>
    </location>
</feature>
<evidence type="ECO:0000259" key="3">
    <source>
        <dbReference type="Pfam" id="PF00188"/>
    </source>
</evidence>
<gene>
    <name evidence="4" type="ORF">MCC10113_1919</name>
    <name evidence="5" type="ORF">MCC10116_2104</name>
</gene>
<dbReference type="Pfam" id="PF00188">
    <property type="entry name" value="CAP"/>
    <property type="match status" value="1"/>
</dbReference>
<dbReference type="Proteomes" id="UP000292787">
    <property type="component" value="Unassembled WGS sequence"/>
</dbReference>
<dbReference type="PANTHER" id="PTHR30032">
    <property type="entry name" value="N-ACETYLMURAMOYL-L-ALANINE AMIDASE-RELATED"/>
    <property type="match status" value="1"/>
</dbReference>
<dbReference type="Gene3D" id="3.40.50.12090">
    <property type="match status" value="2"/>
</dbReference>
<feature type="domain" description="SCP" evidence="3">
    <location>
        <begin position="111"/>
        <end position="240"/>
    </location>
</feature>
<dbReference type="InterPro" id="IPR014044">
    <property type="entry name" value="CAP_dom"/>
</dbReference>
<dbReference type="EMBL" id="SHTC01000028">
    <property type="protein sequence ID" value="TCF56256.1"/>
    <property type="molecule type" value="Genomic_DNA"/>
</dbReference>
<accession>A0A4R0V3U5</accession>
<dbReference type="RefSeq" id="WP_229031673.1">
    <property type="nucleotide sequence ID" value="NZ_BCYI01000075.1"/>
</dbReference>
<evidence type="ECO:0000313" key="6">
    <source>
        <dbReference type="Proteomes" id="UP000292478"/>
    </source>
</evidence>
<comment type="caution">
    <text evidence="4">The sequence shown here is derived from an EMBL/GenBank/DDBJ whole genome shotgun (WGS) entry which is preliminary data.</text>
</comment>
<feature type="compositionally biased region" description="Polar residues" evidence="1">
    <location>
        <begin position="55"/>
        <end position="70"/>
    </location>
</feature>
<dbReference type="Pfam" id="PF04122">
    <property type="entry name" value="CW_binding_2"/>
    <property type="match status" value="3"/>
</dbReference>
<name>A0A4R0V3U5_BIFLL</name>
<dbReference type="InterPro" id="IPR035940">
    <property type="entry name" value="CAP_sf"/>
</dbReference>
<feature type="region of interest" description="Disordered" evidence="1">
    <location>
        <begin position="47"/>
        <end position="70"/>
    </location>
</feature>
<dbReference type="InterPro" id="IPR051922">
    <property type="entry name" value="Bact_Sporulation_Assoc"/>
</dbReference>
<evidence type="ECO:0000313" key="5">
    <source>
        <dbReference type="EMBL" id="TCF61798.1"/>
    </source>
</evidence>
<evidence type="ECO:0000256" key="2">
    <source>
        <dbReference type="SAM" id="SignalP"/>
    </source>
</evidence>
<dbReference type="EMBL" id="SHTF01000031">
    <property type="protein sequence ID" value="TCF61798.1"/>
    <property type="molecule type" value="Genomic_DNA"/>
</dbReference>
<dbReference type="InterPro" id="IPR008964">
    <property type="entry name" value="Invasin/intimin_cell_adhesion"/>
</dbReference>
<dbReference type="AlphaFoldDB" id="A0A4R0V3U5"/>
<dbReference type="SUPFAM" id="SSF49373">
    <property type="entry name" value="Invasin/intimin cell-adhesion fragments"/>
    <property type="match status" value="1"/>
</dbReference>
<reference evidence="4" key="2">
    <citation type="submission" date="2019-02" db="EMBL/GenBank/DDBJ databases">
        <authorList>
            <person name="Odamaki T."/>
        </authorList>
    </citation>
    <scope>NUCLEOTIDE SEQUENCE</scope>
    <source>
        <strain evidence="4">MCC10113</strain>
        <strain evidence="5">MCC10116</strain>
    </source>
</reference>
<keyword evidence="2" id="KW-0732">Signal</keyword>
<dbReference type="InterPro" id="IPR007253">
    <property type="entry name" value="Cell_wall-bd_2"/>
</dbReference>
<evidence type="ECO:0000256" key="1">
    <source>
        <dbReference type="SAM" id="MobiDB-lite"/>
    </source>
</evidence>
<evidence type="ECO:0000313" key="7">
    <source>
        <dbReference type="Proteomes" id="UP000292787"/>
    </source>
</evidence>
<organism evidence="4 6">
    <name type="scientific">Bifidobacterium longum subsp. longum</name>
    <dbReference type="NCBI Taxonomy" id="1679"/>
    <lineage>
        <taxon>Bacteria</taxon>
        <taxon>Bacillati</taxon>
        <taxon>Actinomycetota</taxon>
        <taxon>Actinomycetes</taxon>
        <taxon>Bifidobacteriales</taxon>
        <taxon>Bifidobacteriaceae</taxon>
        <taxon>Bifidobacterium</taxon>
    </lineage>
</organism>